<keyword evidence="2" id="KW-1185">Reference proteome</keyword>
<sequence>MTVSRADRSLRIRDPVRNAAALIPLDVHHAV</sequence>
<proteinExistence type="predicted"/>
<name>A0A7W7G678_9ACTN</name>
<protein>
    <submittedName>
        <fullName evidence="1">Uncharacterized protein</fullName>
    </submittedName>
</protein>
<accession>A0A7W7G678</accession>
<dbReference type="EMBL" id="JACHMF010000001">
    <property type="protein sequence ID" value="MBB4697747.1"/>
    <property type="molecule type" value="Genomic_DNA"/>
</dbReference>
<organism evidence="1 2">
    <name type="scientific">Paractinoplanes abujensis</name>
    <dbReference type="NCBI Taxonomy" id="882441"/>
    <lineage>
        <taxon>Bacteria</taxon>
        <taxon>Bacillati</taxon>
        <taxon>Actinomycetota</taxon>
        <taxon>Actinomycetes</taxon>
        <taxon>Micromonosporales</taxon>
        <taxon>Micromonosporaceae</taxon>
        <taxon>Paractinoplanes</taxon>
    </lineage>
</organism>
<reference evidence="1 2" key="1">
    <citation type="submission" date="2020-08" db="EMBL/GenBank/DDBJ databases">
        <title>Sequencing the genomes of 1000 actinobacteria strains.</title>
        <authorList>
            <person name="Klenk H.-P."/>
        </authorList>
    </citation>
    <scope>NUCLEOTIDE SEQUENCE [LARGE SCALE GENOMIC DNA]</scope>
    <source>
        <strain evidence="1 2">DSM 45518</strain>
    </source>
</reference>
<comment type="caution">
    <text evidence="1">The sequence shown here is derived from an EMBL/GenBank/DDBJ whole genome shotgun (WGS) entry which is preliminary data.</text>
</comment>
<evidence type="ECO:0000313" key="1">
    <source>
        <dbReference type="EMBL" id="MBB4697747.1"/>
    </source>
</evidence>
<dbReference type="Proteomes" id="UP000542742">
    <property type="component" value="Unassembled WGS sequence"/>
</dbReference>
<dbReference type="AlphaFoldDB" id="A0A7W7G678"/>
<evidence type="ECO:0000313" key="2">
    <source>
        <dbReference type="Proteomes" id="UP000542742"/>
    </source>
</evidence>
<gene>
    <name evidence="1" type="ORF">BKA14_007895</name>
</gene>